<dbReference type="STRING" id="1810919.A0A3D8Q890"/>
<dbReference type="InterPro" id="IPR036291">
    <property type="entry name" value="NAD(P)-bd_dom_sf"/>
</dbReference>
<dbReference type="PROSITE" id="PS00061">
    <property type="entry name" value="ADH_SHORT"/>
    <property type="match status" value="1"/>
</dbReference>
<dbReference type="InterPro" id="IPR057326">
    <property type="entry name" value="KR_dom"/>
</dbReference>
<dbReference type="SMART" id="SM00822">
    <property type="entry name" value="PKS_KR"/>
    <property type="match status" value="1"/>
</dbReference>
<dbReference type="InterPro" id="IPR020904">
    <property type="entry name" value="Sc_DH/Rdtase_CS"/>
</dbReference>
<dbReference type="InterPro" id="IPR002347">
    <property type="entry name" value="SDR_fam"/>
</dbReference>
<dbReference type="Gene3D" id="3.40.50.720">
    <property type="entry name" value="NAD(P)-binding Rossmann-like Domain"/>
    <property type="match status" value="1"/>
</dbReference>
<name>A0A3D8Q890_9EURO</name>
<organism evidence="6 7">
    <name type="scientific">Aspergillus mulundensis</name>
    <dbReference type="NCBI Taxonomy" id="1810919"/>
    <lineage>
        <taxon>Eukaryota</taxon>
        <taxon>Fungi</taxon>
        <taxon>Dikarya</taxon>
        <taxon>Ascomycota</taxon>
        <taxon>Pezizomycotina</taxon>
        <taxon>Eurotiomycetes</taxon>
        <taxon>Eurotiomycetidae</taxon>
        <taxon>Eurotiales</taxon>
        <taxon>Aspergillaceae</taxon>
        <taxon>Aspergillus</taxon>
        <taxon>Aspergillus subgen. Nidulantes</taxon>
    </lineage>
</organism>
<dbReference type="OrthoDB" id="1274115at2759"/>
<dbReference type="Proteomes" id="UP000256690">
    <property type="component" value="Unassembled WGS sequence"/>
</dbReference>
<sequence length="289" mass="31007">MASQLWLITGASSGFGALMAEQALQAGHRVIATARNPTKAAKDYPQVVSLGGKWLELDVAKPETKEIVEQAIRDNGGRIDVAINNAGYGLLGGIEDISEDEMDTQFQTNIYGTVRVIKAVLPFMRSQRSGTIVNFSSIAGFAAGPASAVYSMSKFAVEALSESLHAALAPFKIRILLVEPGAFRTNFIGGHQMPAAGMNKDYEGTPLGAALRFFESFAGKQPGDPVKGVQRIMDVIQLRGVGEGKEGLLRLPIGSDCFPRMLGKLDTLKEELEAMREVAMSTDVEEDQA</sequence>
<dbReference type="GO" id="GO:0044550">
    <property type="term" value="P:secondary metabolite biosynthetic process"/>
    <property type="evidence" value="ECO:0007669"/>
    <property type="project" value="UniProtKB-ARBA"/>
</dbReference>
<dbReference type="PANTHER" id="PTHR43976">
    <property type="entry name" value="SHORT CHAIN DEHYDROGENASE"/>
    <property type="match status" value="1"/>
</dbReference>
<evidence type="ECO:0000256" key="2">
    <source>
        <dbReference type="ARBA" id="ARBA00022857"/>
    </source>
</evidence>
<evidence type="ECO:0000256" key="1">
    <source>
        <dbReference type="ARBA" id="ARBA00006484"/>
    </source>
</evidence>
<evidence type="ECO:0000313" key="7">
    <source>
        <dbReference type="Proteomes" id="UP000256690"/>
    </source>
</evidence>
<dbReference type="PRINTS" id="PR00080">
    <property type="entry name" value="SDRFAMILY"/>
</dbReference>
<dbReference type="RefSeq" id="XP_026598017.1">
    <property type="nucleotide sequence ID" value="XM_026753382.1"/>
</dbReference>
<dbReference type="CDD" id="cd05374">
    <property type="entry name" value="17beta-HSD-like_SDR_c"/>
    <property type="match status" value="1"/>
</dbReference>
<protein>
    <recommendedName>
        <fullName evidence="5">Ketoreductase domain-containing protein</fullName>
    </recommendedName>
</protein>
<feature type="domain" description="Ketoreductase" evidence="5">
    <location>
        <begin position="4"/>
        <end position="181"/>
    </location>
</feature>
<proteinExistence type="inferred from homology"/>
<evidence type="ECO:0000259" key="5">
    <source>
        <dbReference type="SMART" id="SM00822"/>
    </source>
</evidence>
<dbReference type="GeneID" id="38121736"/>
<comment type="caution">
    <text evidence="6">The sequence shown here is derived from an EMBL/GenBank/DDBJ whole genome shotgun (WGS) entry which is preliminary data.</text>
</comment>
<dbReference type="SUPFAM" id="SSF51735">
    <property type="entry name" value="NAD(P)-binding Rossmann-fold domains"/>
    <property type="match status" value="1"/>
</dbReference>
<dbReference type="GO" id="GO:0016491">
    <property type="term" value="F:oxidoreductase activity"/>
    <property type="evidence" value="ECO:0007669"/>
    <property type="project" value="UniProtKB-KW"/>
</dbReference>
<keyword evidence="2" id="KW-0521">NADP</keyword>
<comment type="similarity">
    <text evidence="1 4">Belongs to the short-chain dehydrogenases/reductases (SDR) family.</text>
</comment>
<keyword evidence="7" id="KW-1185">Reference proteome</keyword>
<evidence type="ECO:0000313" key="6">
    <source>
        <dbReference type="EMBL" id="RDW57848.1"/>
    </source>
</evidence>
<keyword evidence="3" id="KW-0560">Oxidoreductase</keyword>
<reference evidence="6 7" key="1">
    <citation type="journal article" date="2018" name="IMA Fungus">
        <title>IMA Genome-F 9: Draft genome sequence of Annulohypoxylon stygium, Aspergillus mulundensis, Berkeleyomyces basicola (syn. Thielaviopsis basicola), Ceratocystis smalleyi, two Cercospora beticola strains, Coleophoma cylindrospora, Fusarium fracticaudum, Phialophora cf. hyalina, and Morchella septimelata.</title>
        <authorList>
            <person name="Wingfield B.D."/>
            <person name="Bills G.F."/>
            <person name="Dong Y."/>
            <person name="Huang W."/>
            <person name="Nel W.J."/>
            <person name="Swalarsk-Parry B.S."/>
            <person name="Vaghefi N."/>
            <person name="Wilken P.M."/>
            <person name="An Z."/>
            <person name="de Beer Z.W."/>
            <person name="De Vos L."/>
            <person name="Chen L."/>
            <person name="Duong T.A."/>
            <person name="Gao Y."/>
            <person name="Hammerbacher A."/>
            <person name="Kikkert J.R."/>
            <person name="Li Y."/>
            <person name="Li H."/>
            <person name="Li K."/>
            <person name="Li Q."/>
            <person name="Liu X."/>
            <person name="Ma X."/>
            <person name="Naidoo K."/>
            <person name="Pethybridge S.J."/>
            <person name="Sun J."/>
            <person name="Steenkamp E.T."/>
            <person name="van der Nest M.A."/>
            <person name="van Wyk S."/>
            <person name="Wingfield M.J."/>
            <person name="Xiong C."/>
            <person name="Yue Q."/>
            <person name="Zhang X."/>
        </authorList>
    </citation>
    <scope>NUCLEOTIDE SEQUENCE [LARGE SCALE GENOMIC DNA]</scope>
    <source>
        <strain evidence="6 7">DSM 5745</strain>
    </source>
</reference>
<accession>A0A3D8Q890</accession>
<dbReference type="PRINTS" id="PR00081">
    <property type="entry name" value="GDHRDH"/>
</dbReference>
<dbReference type="Pfam" id="PF00106">
    <property type="entry name" value="adh_short"/>
    <property type="match status" value="1"/>
</dbReference>
<gene>
    <name evidence="6" type="ORF">DSM5745_11366</name>
</gene>
<dbReference type="PANTHER" id="PTHR43976:SF16">
    <property type="entry name" value="SHORT-CHAIN DEHYDROGENASE_REDUCTASE FAMILY PROTEIN"/>
    <property type="match status" value="1"/>
</dbReference>
<evidence type="ECO:0000256" key="3">
    <source>
        <dbReference type="ARBA" id="ARBA00023002"/>
    </source>
</evidence>
<dbReference type="EMBL" id="PVWQ01000026">
    <property type="protein sequence ID" value="RDW57848.1"/>
    <property type="molecule type" value="Genomic_DNA"/>
</dbReference>
<dbReference type="AlphaFoldDB" id="A0A3D8Q890"/>
<dbReference type="InterPro" id="IPR051911">
    <property type="entry name" value="SDR_oxidoreductase"/>
</dbReference>
<evidence type="ECO:0000256" key="4">
    <source>
        <dbReference type="RuleBase" id="RU000363"/>
    </source>
</evidence>